<organism evidence="7 8">
    <name type="scientific">Saitozyma podzolica</name>
    <dbReference type="NCBI Taxonomy" id="1890683"/>
    <lineage>
        <taxon>Eukaryota</taxon>
        <taxon>Fungi</taxon>
        <taxon>Dikarya</taxon>
        <taxon>Basidiomycota</taxon>
        <taxon>Agaricomycotina</taxon>
        <taxon>Tremellomycetes</taxon>
        <taxon>Tremellales</taxon>
        <taxon>Trimorphomycetaceae</taxon>
        <taxon>Saitozyma</taxon>
    </lineage>
</organism>
<evidence type="ECO:0000256" key="6">
    <source>
        <dbReference type="SAM" id="Phobius"/>
    </source>
</evidence>
<feature type="compositionally biased region" description="Low complexity" evidence="5">
    <location>
        <begin position="40"/>
        <end position="51"/>
    </location>
</feature>
<dbReference type="EMBL" id="RSCD01000008">
    <property type="protein sequence ID" value="RSH91465.1"/>
    <property type="molecule type" value="Genomic_DNA"/>
</dbReference>
<feature type="region of interest" description="Disordered" evidence="5">
    <location>
        <begin position="260"/>
        <end position="321"/>
    </location>
</feature>
<sequence>MTNHLAPPGDGAGVGAGAGAHPPSPIPPYLRPANSRHHSSTSISSRMSASSRRPHPQHREYVPSATGVSGVVGGEVRGDDGLAERLLFDEADAEHDEEAEGGDEENEELSLSEEEYPDDWDNMRDGSISRRPAWRRPSPRWVYPFVVGAALAMGMALAPRSELFINLACLSHPPQVPRSEPSQLSQVGQAGQAIQALSLSLPNRANQGDTVSPQITPGNWTGNEAIRINTTVPTQPDWTPADEWFLRLQRDIYQYKLHHVHSASPPSNPPTAVPSQPLPKPTGPAVPGESQPSPTPTPDDPSSPSNKPQSQPPYHEIDPRLCKKDPKVQAAAAKLTMMITVTAGLLSALTTGFWGATSDRIGRTKVMSIAVAGFLLNECCFIVVATFPYLVPGGYRALLVGPAIDGMLGGFSLMSATVHAYISDVTPDGSRATVFARLGGVMMAGLALGPVLGSTLIKATDNIMVPFYLNVCVHLTFMSLMFFLLPESLSSEARVILTKNAQLAKERARRRDQAEREWENETPASEPADPHMPIGGDSGWSRLSHAGHSKRRKRLVGNLTRLLRSARAPLQPLAIFLPRERDDGTKDYNLTAAGCAIFCASMLYYTFYAYGWTSAQLGPYMSLISFLRGVVLIVLIPITMHFVKPYFVVPQRPPPPPASTSAFSALSGISSTTDASDVSATPAPAPTAKPGKLKRSALLDLLTIRISLLIEMSVYTLLTLNLSPTGFVIASMCVTLASATGPTANSLALSLLPNSREAGRLFGALSVIHALGATLLSPLLFGTLFAYTVGWYAPTVFALAACFALLTQLCFAFKQERQKGKE</sequence>
<feature type="region of interest" description="Disordered" evidence="5">
    <location>
        <begin position="507"/>
        <end position="532"/>
    </location>
</feature>
<evidence type="ECO:0008006" key="9">
    <source>
        <dbReference type="Google" id="ProtNLM"/>
    </source>
</evidence>
<feature type="compositionally biased region" description="Acidic residues" evidence="5">
    <location>
        <begin position="93"/>
        <end position="120"/>
    </location>
</feature>
<feature type="region of interest" description="Disordered" evidence="5">
    <location>
        <begin position="93"/>
        <end position="123"/>
    </location>
</feature>
<dbReference type="PANTHER" id="PTHR23507">
    <property type="entry name" value="ZGC:174356"/>
    <property type="match status" value="1"/>
</dbReference>
<feature type="transmembrane region" description="Helical" evidence="6">
    <location>
        <begin position="761"/>
        <end position="785"/>
    </location>
</feature>
<evidence type="ECO:0000256" key="5">
    <source>
        <dbReference type="SAM" id="MobiDB-lite"/>
    </source>
</evidence>
<proteinExistence type="predicted"/>
<name>A0A427YK49_9TREE</name>
<feature type="transmembrane region" description="Helical" evidence="6">
    <location>
        <begin position="434"/>
        <end position="457"/>
    </location>
</feature>
<evidence type="ECO:0000256" key="1">
    <source>
        <dbReference type="ARBA" id="ARBA00004141"/>
    </source>
</evidence>
<evidence type="ECO:0000256" key="3">
    <source>
        <dbReference type="ARBA" id="ARBA00022989"/>
    </source>
</evidence>
<keyword evidence="3 6" id="KW-1133">Transmembrane helix</keyword>
<feature type="transmembrane region" description="Helical" evidence="6">
    <location>
        <begin position="588"/>
        <end position="608"/>
    </location>
</feature>
<dbReference type="Gene3D" id="1.20.1250.20">
    <property type="entry name" value="MFS general substrate transporter like domains"/>
    <property type="match status" value="1"/>
</dbReference>
<feature type="transmembrane region" description="Helical" evidence="6">
    <location>
        <begin position="463"/>
        <end position="485"/>
    </location>
</feature>
<dbReference type="Proteomes" id="UP000279259">
    <property type="component" value="Unassembled WGS sequence"/>
</dbReference>
<feature type="compositionally biased region" description="Basic and acidic residues" evidence="5">
    <location>
        <begin position="507"/>
        <end position="519"/>
    </location>
</feature>
<feature type="transmembrane region" description="Helical" evidence="6">
    <location>
        <begin position="620"/>
        <end position="643"/>
    </location>
</feature>
<keyword evidence="4 6" id="KW-0472">Membrane</keyword>
<keyword evidence="2 6" id="KW-0812">Transmembrane</keyword>
<feature type="compositionally biased region" description="Pro residues" evidence="5">
    <location>
        <begin position="266"/>
        <end position="284"/>
    </location>
</feature>
<feature type="transmembrane region" description="Helical" evidence="6">
    <location>
        <begin position="335"/>
        <end position="357"/>
    </location>
</feature>
<dbReference type="InterPro" id="IPR011701">
    <property type="entry name" value="MFS"/>
</dbReference>
<evidence type="ECO:0000256" key="2">
    <source>
        <dbReference type="ARBA" id="ARBA00022692"/>
    </source>
</evidence>
<dbReference type="OrthoDB" id="3026777at2759"/>
<feature type="transmembrane region" description="Helical" evidence="6">
    <location>
        <begin position="698"/>
        <end position="720"/>
    </location>
</feature>
<feature type="compositionally biased region" description="Low complexity" evidence="5">
    <location>
        <begin position="302"/>
        <end position="313"/>
    </location>
</feature>
<dbReference type="Pfam" id="PF07690">
    <property type="entry name" value="MFS_1"/>
    <property type="match status" value="1"/>
</dbReference>
<comment type="subcellular location">
    <subcellularLocation>
        <location evidence="1">Membrane</location>
        <topology evidence="1">Multi-pass membrane protein</topology>
    </subcellularLocation>
</comment>
<reference evidence="7 8" key="1">
    <citation type="submission" date="2018-11" db="EMBL/GenBank/DDBJ databases">
        <title>Genome sequence of Saitozyma podzolica DSM 27192.</title>
        <authorList>
            <person name="Aliyu H."/>
            <person name="Gorte O."/>
            <person name="Ochsenreither K."/>
        </authorList>
    </citation>
    <scope>NUCLEOTIDE SEQUENCE [LARGE SCALE GENOMIC DNA]</scope>
    <source>
        <strain evidence="7 8">DSM 27192</strain>
    </source>
</reference>
<dbReference type="SUPFAM" id="SSF103473">
    <property type="entry name" value="MFS general substrate transporter"/>
    <property type="match status" value="1"/>
</dbReference>
<dbReference type="PANTHER" id="PTHR23507:SF1">
    <property type="entry name" value="FI18259P1-RELATED"/>
    <property type="match status" value="1"/>
</dbReference>
<feature type="transmembrane region" description="Helical" evidence="6">
    <location>
        <begin position="726"/>
        <end position="749"/>
    </location>
</feature>
<evidence type="ECO:0000313" key="8">
    <source>
        <dbReference type="Proteomes" id="UP000279259"/>
    </source>
</evidence>
<keyword evidence="8" id="KW-1185">Reference proteome</keyword>
<feature type="region of interest" description="Disordered" evidence="5">
    <location>
        <begin position="203"/>
        <end position="222"/>
    </location>
</feature>
<accession>A0A427YK49</accession>
<evidence type="ECO:0000256" key="4">
    <source>
        <dbReference type="ARBA" id="ARBA00023136"/>
    </source>
</evidence>
<feature type="transmembrane region" description="Helical" evidence="6">
    <location>
        <begin position="791"/>
        <end position="813"/>
    </location>
</feature>
<gene>
    <name evidence="7" type="ORF">EHS25_009764</name>
</gene>
<protein>
    <recommendedName>
        <fullName evidence="9">Major facilitator superfamily (MFS) profile domain-containing protein</fullName>
    </recommendedName>
</protein>
<feature type="transmembrane region" description="Helical" evidence="6">
    <location>
        <begin position="369"/>
        <end position="391"/>
    </location>
</feature>
<dbReference type="AlphaFoldDB" id="A0A427YK49"/>
<feature type="transmembrane region" description="Helical" evidence="6">
    <location>
        <begin position="397"/>
        <end position="422"/>
    </location>
</feature>
<evidence type="ECO:0000313" key="7">
    <source>
        <dbReference type="EMBL" id="RSH91465.1"/>
    </source>
</evidence>
<dbReference type="GO" id="GO:0022857">
    <property type="term" value="F:transmembrane transporter activity"/>
    <property type="evidence" value="ECO:0007669"/>
    <property type="project" value="InterPro"/>
</dbReference>
<dbReference type="GO" id="GO:0016020">
    <property type="term" value="C:membrane"/>
    <property type="evidence" value="ECO:0007669"/>
    <property type="project" value="UniProtKB-SubCell"/>
</dbReference>
<comment type="caution">
    <text evidence="7">The sequence shown here is derived from an EMBL/GenBank/DDBJ whole genome shotgun (WGS) entry which is preliminary data.</text>
</comment>
<dbReference type="InterPro" id="IPR036259">
    <property type="entry name" value="MFS_trans_sf"/>
</dbReference>
<feature type="region of interest" description="Disordered" evidence="5">
    <location>
        <begin position="1"/>
        <end position="76"/>
    </location>
</feature>